<dbReference type="PANTHER" id="PTHR30146:SF109">
    <property type="entry name" value="HTH-TYPE TRANSCRIPTIONAL REGULATOR GALS"/>
    <property type="match status" value="1"/>
</dbReference>
<evidence type="ECO:0000259" key="5">
    <source>
        <dbReference type="PROSITE" id="PS50937"/>
    </source>
</evidence>
<keyword evidence="7" id="KW-1185">Reference proteome</keyword>
<dbReference type="EMBL" id="LIUT01000003">
    <property type="protein sequence ID" value="KOR82676.1"/>
    <property type="molecule type" value="Genomic_DNA"/>
</dbReference>
<dbReference type="PRINTS" id="PR00036">
    <property type="entry name" value="HTHLACI"/>
</dbReference>
<comment type="caution">
    <text evidence="6">The sequence shown here is derived from an EMBL/GenBank/DDBJ whole genome shotgun (WGS) entry which is preliminary data.</text>
</comment>
<keyword evidence="3" id="KW-0804">Transcription</keyword>
<dbReference type="SUPFAM" id="SSF47413">
    <property type="entry name" value="lambda repressor-like DNA-binding domains"/>
    <property type="match status" value="1"/>
</dbReference>
<dbReference type="Gene3D" id="1.10.260.40">
    <property type="entry name" value="lambda repressor-like DNA-binding domains"/>
    <property type="match status" value="1"/>
</dbReference>
<accession>A0A0M1NKF1</accession>
<dbReference type="Pfam" id="PF00356">
    <property type="entry name" value="LacI"/>
    <property type="match status" value="1"/>
</dbReference>
<keyword evidence="2" id="KW-0238">DNA-binding</keyword>
<evidence type="ECO:0000313" key="7">
    <source>
        <dbReference type="Proteomes" id="UP000036932"/>
    </source>
</evidence>
<reference evidence="7" key="1">
    <citation type="submission" date="2015-08" db="EMBL/GenBank/DDBJ databases">
        <title>Genome sequencing project for genomic taxonomy and phylogenomics of Bacillus-like bacteria.</title>
        <authorList>
            <person name="Liu B."/>
            <person name="Wang J."/>
            <person name="Zhu Y."/>
            <person name="Liu G."/>
            <person name="Chen Q."/>
            <person name="Chen Z."/>
            <person name="Lan J."/>
            <person name="Che J."/>
            <person name="Ge C."/>
            <person name="Shi H."/>
            <person name="Pan Z."/>
            <person name="Liu X."/>
        </authorList>
    </citation>
    <scope>NUCLEOTIDE SEQUENCE [LARGE SCALE GENOMIC DNA]</scope>
    <source>
        <strain evidence="7">FJAT-22460</strain>
    </source>
</reference>
<dbReference type="CDD" id="cd06284">
    <property type="entry name" value="PBP1_LacI-like"/>
    <property type="match status" value="1"/>
</dbReference>
<organism evidence="6 7">
    <name type="scientific">Paenibacillus solani</name>
    <dbReference type="NCBI Taxonomy" id="1705565"/>
    <lineage>
        <taxon>Bacteria</taxon>
        <taxon>Bacillati</taxon>
        <taxon>Bacillota</taxon>
        <taxon>Bacilli</taxon>
        <taxon>Bacillales</taxon>
        <taxon>Paenibacillaceae</taxon>
        <taxon>Paenibacillus</taxon>
    </lineage>
</organism>
<dbReference type="PROSITE" id="PS50932">
    <property type="entry name" value="HTH_LACI_2"/>
    <property type="match status" value="1"/>
</dbReference>
<dbReference type="SUPFAM" id="SSF53822">
    <property type="entry name" value="Periplasmic binding protein-like I"/>
    <property type="match status" value="1"/>
</dbReference>
<dbReference type="GO" id="GO:0000976">
    <property type="term" value="F:transcription cis-regulatory region binding"/>
    <property type="evidence" value="ECO:0007669"/>
    <property type="project" value="TreeGrafter"/>
</dbReference>
<dbReference type="SMART" id="SM00354">
    <property type="entry name" value="HTH_LACI"/>
    <property type="match status" value="1"/>
</dbReference>
<evidence type="ECO:0000256" key="2">
    <source>
        <dbReference type="ARBA" id="ARBA00023125"/>
    </source>
</evidence>
<dbReference type="PATRIC" id="fig|1705565.3.peg.5802"/>
<keyword evidence="1" id="KW-0805">Transcription regulation</keyword>
<name>A0A0M1NKF1_9BACL</name>
<protein>
    <submittedName>
        <fullName evidence="6">Uncharacterized protein</fullName>
    </submittedName>
</protein>
<evidence type="ECO:0000256" key="3">
    <source>
        <dbReference type="ARBA" id="ARBA00023163"/>
    </source>
</evidence>
<dbReference type="PANTHER" id="PTHR30146">
    <property type="entry name" value="LACI-RELATED TRANSCRIPTIONAL REPRESSOR"/>
    <property type="match status" value="1"/>
</dbReference>
<dbReference type="PROSITE" id="PS50937">
    <property type="entry name" value="HTH_MERR_2"/>
    <property type="match status" value="1"/>
</dbReference>
<dbReference type="AlphaFoldDB" id="A0A0M1NKF1"/>
<gene>
    <name evidence="6" type="ORF">AM231_19270</name>
</gene>
<sequence>MTIQEVAQLAGVSVATVSRVLNDSPLVKEKTREKVLGVIQKFDYQPNLLGRDLRRLETMKVLVVTPSLDIPIFADIVKGIEDRAKEDGYYVLVCPTSNHLDREKELFQMLKTRLADGVITFSSKLSEEELSELGQRNSIVQCCEFTYASHTCCVSINDEQAAFDAVRHLITLGHSRIALLGGSELAHSTRLRHDGYKRALEQHHIPYREEWIKYGDYDHHAGTRLADELLQLADPPSAIFCMSDSTAIGCVNAIRNKGYTIPHNIAVMGFDNTREATMSSPTLTTIHQPKYNLGYTAMDLLIHNMTQPDKKYENVTLAHRLIERESTPVNRKE</sequence>
<dbReference type="Gene3D" id="3.40.50.2300">
    <property type="match status" value="2"/>
</dbReference>
<evidence type="ECO:0000259" key="4">
    <source>
        <dbReference type="PROSITE" id="PS50932"/>
    </source>
</evidence>
<dbReference type="InterPro" id="IPR028082">
    <property type="entry name" value="Peripla_BP_I"/>
</dbReference>
<evidence type="ECO:0000313" key="6">
    <source>
        <dbReference type="EMBL" id="KOR82676.1"/>
    </source>
</evidence>
<dbReference type="InterPro" id="IPR000843">
    <property type="entry name" value="HTH_LacI"/>
</dbReference>
<feature type="domain" description="HTH merR-type" evidence="5">
    <location>
        <begin position="1"/>
        <end position="17"/>
    </location>
</feature>
<feature type="domain" description="HTH lacI-type" evidence="4">
    <location>
        <begin position="1"/>
        <end position="55"/>
    </location>
</feature>
<dbReference type="Proteomes" id="UP000036932">
    <property type="component" value="Unassembled WGS sequence"/>
</dbReference>
<dbReference type="PROSITE" id="PS00356">
    <property type="entry name" value="HTH_LACI_1"/>
    <property type="match status" value="1"/>
</dbReference>
<evidence type="ECO:0000256" key="1">
    <source>
        <dbReference type="ARBA" id="ARBA00023015"/>
    </source>
</evidence>
<dbReference type="Pfam" id="PF13377">
    <property type="entry name" value="Peripla_BP_3"/>
    <property type="match status" value="1"/>
</dbReference>
<dbReference type="InterPro" id="IPR046335">
    <property type="entry name" value="LacI/GalR-like_sensor"/>
</dbReference>
<dbReference type="GO" id="GO:0003700">
    <property type="term" value="F:DNA-binding transcription factor activity"/>
    <property type="evidence" value="ECO:0007669"/>
    <property type="project" value="TreeGrafter"/>
</dbReference>
<dbReference type="InterPro" id="IPR010982">
    <property type="entry name" value="Lambda_DNA-bd_dom_sf"/>
</dbReference>
<dbReference type="InterPro" id="IPR000551">
    <property type="entry name" value="MerR-type_HTH_dom"/>
</dbReference>
<proteinExistence type="predicted"/>
<dbReference type="CDD" id="cd01392">
    <property type="entry name" value="HTH_LacI"/>
    <property type="match status" value="1"/>
</dbReference>